<evidence type="ECO:0000256" key="3">
    <source>
        <dbReference type="ARBA" id="ARBA00022481"/>
    </source>
</evidence>
<evidence type="ECO:0000256" key="16">
    <source>
        <dbReference type="ARBA" id="ARBA00049244"/>
    </source>
</evidence>
<evidence type="ECO:0000256" key="4">
    <source>
        <dbReference type="ARBA" id="ARBA00022634"/>
    </source>
</evidence>
<keyword evidence="10 17" id="KW-0239">DNA-directed DNA polymerase</keyword>
<comment type="function">
    <text evidence="15">Repair polymerase that plays a key role in base-excision repair. During this process, the damaged base is excised by specific DNA glycosylases, the DNA backbone is nicked at the abasic site by an apurinic/apyrimidic (AP) endonuclease, and POLB removes 5'-deoxyribose-phosphate from the preincised AP site acting as a 5'-deoxyribose-phosphate lyase (5'-dRP lyase); through its DNA polymerase activity, it adds one nucleotide to the 3' end of the arising single-nucleotide gap. Conducts 'gap-filling' DNA synthesis in a stepwise distributive fashion rather than in a processive fashion as for other DNA polymerases. It is also able to cleave sugar-phosphate bonds 3' to an intact AP site, acting as an AP lyase.</text>
</comment>
<comment type="cofactor">
    <cofactor evidence="1">
        <name>Mg(2+)</name>
        <dbReference type="ChEBI" id="CHEBI:18420"/>
    </cofactor>
</comment>
<evidence type="ECO:0000313" key="22">
    <source>
        <dbReference type="Proteomes" id="UP000284842"/>
    </source>
</evidence>
<dbReference type="EC" id="2.7.7.7" evidence="17"/>
<proteinExistence type="inferred from homology"/>
<keyword evidence="6 17" id="KW-0548">Nucleotidyltransferase</keyword>
<evidence type="ECO:0000256" key="9">
    <source>
        <dbReference type="ARBA" id="ARBA00022843"/>
    </source>
</evidence>
<keyword evidence="4" id="KW-0237">DNA synthesis</keyword>
<dbReference type="InterPro" id="IPR002054">
    <property type="entry name" value="DNA-dir_DNA_pol_X"/>
</dbReference>
<dbReference type="InterPro" id="IPR029398">
    <property type="entry name" value="PolB_thumb"/>
</dbReference>
<evidence type="ECO:0000256" key="8">
    <source>
        <dbReference type="ARBA" id="ARBA00022763"/>
    </source>
</evidence>
<dbReference type="GO" id="GO:0003677">
    <property type="term" value="F:DNA binding"/>
    <property type="evidence" value="ECO:0007669"/>
    <property type="project" value="UniProtKB-UniRule"/>
</dbReference>
<dbReference type="GO" id="GO:0140078">
    <property type="term" value="F:class I DNA-(apurinic or apyrimidinic site) endonuclease activity"/>
    <property type="evidence" value="ECO:0007669"/>
    <property type="project" value="UniProtKB-EC"/>
</dbReference>
<dbReference type="EMBL" id="NHTK01001311">
    <property type="protein sequence ID" value="PPR00469.1"/>
    <property type="molecule type" value="Genomic_DNA"/>
</dbReference>
<dbReference type="STRING" id="181874.A0A409YBU6"/>
<dbReference type="GO" id="GO:0005634">
    <property type="term" value="C:nucleus"/>
    <property type="evidence" value="ECO:0007669"/>
    <property type="project" value="UniProtKB-SubCell"/>
</dbReference>
<keyword evidence="11" id="KW-0915">Sodium</keyword>
<sequence length="431" mass="48710">MLTNYNSLVRSTVSPACIQLSRRLYSVQKGRPNEDILRLLQRCKDEEESKPDANSFRIVAYVKAMQAVSRVTQPIQAGKEVLELRGIGPGIMNRIDDYLYASRNESKSTIKLDEVVKSRSIAELAKLPKIGMGTAKKLVEAGCVTVAQINDPTFSALLSPKQRIAVRFVGHLNQPVSRSEAACVLAFCQSSLETNHELHLVGEYRRNVTEIPDIQLMIMHPDFVHIPLPSDPSPFHVSETPSPIKSPPKKRTRKSLFSDEKTRNYLHDDIIPLLQQRGLLVDTLSKSDSKWEGIVRLPGPEESWGTRLQRISGIENLEGQFRRMTIHLVPQKSRGAALLSLTGDSAFLKDISQKAKQLGMLLNQYGLWKWTFSDPLAVSMEDFDESTSKGYWSLLNSSSEEDIFDELGIPFVEPERRNFNYLMSRAKPRRF</sequence>
<keyword evidence="7" id="KW-0235">DNA replication</keyword>
<dbReference type="PANTHER" id="PTHR11276:SF28">
    <property type="entry name" value="DNA POLYMERASE LAMBDA"/>
    <property type="match status" value="1"/>
</dbReference>
<name>A0A409YBU6_9AGAR</name>
<dbReference type="InterPro" id="IPR010996">
    <property type="entry name" value="HHH_MUS81"/>
</dbReference>
<dbReference type="GO" id="GO:0046872">
    <property type="term" value="F:metal ion binding"/>
    <property type="evidence" value="ECO:0007669"/>
    <property type="project" value="UniProtKB-UniRule"/>
</dbReference>
<dbReference type="PANTHER" id="PTHR11276">
    <property type="entry name" value="DNA POLYMERASE TYPE-X FAMILY MEMBER"/>
    <property type="match status" value="1"/>
</dbReference>
<evidence type="ECO:0000256" key="1">
    <source>
        <dbReference type="ARBA" id="ARBA00001946"/>
    </source>
</evidence>
<keyword evidence="22" id="KW-1185">Reference proteome</keyword>
<keyword evidence="9" id="KW-0832">Ubl conjugation</keyword>
<evidence type="ECO:0000256" key="14">
    <source>
        <dbReference type="ARBA" id="ARBA00044678"/>
    </source>
</evidence>
<comment type="caution">
    <text evidence="21">The sequence shown here is derived from an EMBL/GenBank/DDBJ whole genome shotgun (WGS) entry which is preliminary data.</text>
</comment>
<dbReference type="Gene3D" id="1.10.150.110">
    <property type="entry name" value="DNA polymerase beta, N-terminal domain-like"/>
    <property type="match status" value="1"/>
</dbReference>
<dbReference type="PRINTS" id="PR00870">
    <property type="entry name" value="DNAPOLXBETA"/>
</dbReference>
<dbReference type="SUPFAM" id="SSF47802">
    <property type="entry name" value="DNA polymerase beta, N-terminal domain-like"/>
    <property type="match status" value="1"/>
</dbReference>
<evidence type="ECO:0000313" key="21">
    <source>
        <dbReference type="EMBL" id="PPR00469.1"/>
    </source>
</evidence>
<evidence type="ECO:0000256" key="7">
    <source>
        <dbReference type="ARBA" id="ARBA00022705"/>
    </source>
</evidence>
<comment type="catalytic activity">
    <reaction evidence="16 17">
        <text>DNA(n) + a 2'-deoxyribonucleoside 5'-triphosphate = DNA(n+1) + diphosphate</text>
        <dbReference type="Rhea" id="RHEA:22508"/>
        <dbReference type="Rhea" id="RHEA-COMP:17339"/>
        <dbReference type="Rhea" id="RHEA-COMP:17340"/>
        <dbReference type="ChEBI" id="CHEBI:33019"/>
        <dbReference type="ChEBI" id="CHEBI:61560"/>
        <dbReference type="ChEBI" id="CHEBI:173112"/>
        <dbReference type="EC" id="2.7.7.7"/>
    </reaction>
</comment>
<dbReference type="Pfam" id="PF14716">
    <property type="entry name" value="HHH_8"/>
    <property type="match status" value="1"/>
</dbReference>
<accession>A0A409YBU6</accession>
<evidence type="ECO:0000259" key="20">
    <source>
        <dbReference type="SMART" id="SM00483"/>
    </source>
</evidence>
<feature type="domain" description="Helix-hairpin-helix DNA-binding motif class 1" evidence="19">
    <location>
        <begin position="79"/>
        <end position="98"/>
    </location>
</feature>
<dbReference type="SMART" id="SM00278">
    <property type="entry name" value="HhH1"/>
    <property type="match status" value="2"/>
</dbReference>
<comment type="catalytic activity">
    <reaction evidence="13">
        <text>2'-deoxyribonucleotide-(2'-deoxyribose 5'-phosphate)-2'-deoxyribonucleotide-DNA = a 3'-end 2'-deoxyribonucleotide-(2,3-dehydro-2,3-deoxyribose 5'-phosphate)-DNA + a 5'-end 5'-phospho-2'-deoxyribonucleoside-DNA + H(+)</text>
        <dbReference type="Rhea" id="RHEA:66592"/>
        <dbReference type="Rhea" id="RHEA-COMP:13180"/>
        <dbReference type="Rhea" id="RHEA-COMP:16897"/>
        <dbReference type="Rhea" id="RHEA-COMP:17067"/>
        <dbReference type="ChEBI" id="CHEBI:15378"/>
        <dbReference type="ChEBI" id="CHEBI:136412"/>
        <dbReference type="ChEBI" id="CHEBI:157695"/>
        <dbReference type="ChEBI" id="CHEBI:167181"/>
        <dbReference type="EC" id="4.2.99.18"/>
    </reaction>
</comment>
<evidence type="ECO:0000256" key="15">
    <source>
        <dbReference type="ARBA" id="ARBA00045548"/>
    </source>
</evidence>
<evidence type="ECO:0000256" key="6">
    <source>
        <dbReference type="ARBA" id="ARBA00022695"/>
    </source>
</evidence>
<dbReference type="Gene3D" id="1.10.150.20">
    <property type="entry name" value="5' to 3' exonuclease, C-terminal subdomain"/>
    <property type="match status" value="1"/>
</dbReference>
<dbReference type="GO" id="GO:0006303">
    <property type="term" value="P:double-strand break repair via nonhomologous end joining"/>
    <property type="evidence" value="ECO:0007669"/>
    <property type="project" value="TreeGrafter"/>
</dbReference>
<dbReference type="Gene3D" id="3.30.460.10">
    <property type="entry name" value="Beta Polymerase, domain 2"/>
    <property type="match status" value="1"/>
</dbReference>
<evidence type="ECO:0000256" key="10">
    <source>
        <dbReference type="ARBA" id="ARBA00022932"/>
    </source>
</evidence>
<dbReference type="InterPro" id="IPR043519">
    <property type="entry name" value="NT_sf"/>
</dbReference>
<dbReference type="SMART" id="SM00483">
    <property type="entry name" value="POLXc"/>
    <property type="match status" value="1"/>
</dbReference>
<evidence type="ECO:0000256" key="17">
    <source>
        <dbReference type="RuleBase" id="RU366014"/>
    </source>
</evidence>
<dbReference type="PRINTS" id="PR00869">
    <property type="entry name" value="DNAPOLX"/>
</dbReference>
<keyword evidence="8 17" id="KW-0227">DNA damage</keyword>
<evidence type="ECO:0000256" key="13">
    <source>
        <dbReference type="ARBA" id="ARBA00044632"/>
    </source>
</evidence>
<comment type="subcellular location">
    <subcellularLocation>
        <location evidence="2">Cytoplasm</location>
    </subcellularLocation>
    <subcellularLocation>
        <location evidence="17">Nucleus</location>
    </subcellularLocation>
</comment>
<evidence type="ECO:0000259" key="19">
    <source>
        <dbReference type="SMART" id="SM00278"/>
    </source>
</evidence>
<organism evidence="21 22">
    <name type="scientific">Panaeolus cyanescens</name>
    <dbReference type="NCBI Taxonomy" id="181874"/>
    <lineage>
        <taxon>Eukaryota</taxon>
        <taxon>Fungi</taxon>
        <taxon>Dikarya</taxon>
        <taxon>Basidiomycota</taxon>
        <taxon>Agaricomycotina</taxon>
        <taxon>Agaricomycetes</taxon>
        <taxon>Agaricomycetidae</taxon>
        <taxon>Agaricales</taxon>
        <taxon>Agaricineae</taxon>
        <taxon>Galeropsidaceae</taxon>
        <taxon>Panaeolus</taxon>
    </lineage>
</organism>
<dbReference type="Proteomes" id="UP000284842">
    <property type="component" value="Unassembled WGS sequence"/>
</dbReference>
<dbReference type="InterPro" id="IPR037160">
    <property type="entry name" value="DNA_Pol_thumb_sf"/>
</dbReference>
<dbReference type="OrthoDB" id="205514at2759"/>
<dbReference type="InterPro" id="IPR002008">
    <property type="entry name" value="DNA_pol_X_beta-like"/>
</dbReference>
<protein>
    <recommendedName>
        <fullName evidence="17">DNA polymerase</fullName>
        <ecNumber evidence="17">2.7.7.7</ecNumber>
    </recommendedName>
</protein>
<gene>
    <name evidence="21" type="ORF">CVT24_004530</name>
</gene>
<evidence type="ECO:0000256" key="11">
    <source>
        <dbReference type="ARBA" id="ARBA00023053"/>
    </source>
</evidence>
<keyword evidence="12 17" id="KW-0234">DNA repair</keyword>
<dbReference type="SUPFAM" id="SSF81301">
    <property type="entry name" value="Nucleotidyltransferase"/>
    <property type="match status" value="1"/>
</dbReference>
<evidence type="ECO:0000256" key="12">
    <source>
        <dbReference type="ARBA" id="ARBA00023204"/>
    </source>
</evidence>
<keyword evidence="3" id="KW-0488">Methylation</keyword>
<dbReference type="Gene3D" id="3.30.210.10">
    <property type="entry name" value="DNA polymerase, thumb domain"/>
    <property type="match status" value="1"/>
</dbReference>
<evidence type="ECO:0000256" key="5">
    <source>
        <dbReference type="ARBA" id="ARBA00022679"/>
    </source>
</evidence>
<dbReference type="Pfam" id="PF14791">
    <property type="entry name" value="DNA_pol_B_thumb"/>
    <property type="match status" value="1"/>
</dbReference>
<comment type="function">
    <text evidence="17">DNA polymerase that functions in several pathways of DNA repair. Involved in base excision repair (BER) responsible for repair of lesions that give rise to abasic (AP) sites in DNA. Also contributes to DNA double-strand break repair by non-homologous end joining and homologous recombination. Has both template-dependent and template-independent (terminal transferase) DNA polymerase activities. Has also a 5'-deoxyribose-5-phosphate lyase (dRP lyase) activity.</text>
</comment>
<dbReference type="GO" id="GO:0005737">
    <property type="term" value="C:cytoplasm"/>
    <property type="evidence" value="ECO:0007669"/>
    <property type="project" value="UniProtKB-SubCell"/>
</dbReference>
<feature type="region of interest" description="Disordered" evidence="18">
    <location>
        <begin position="234"/>
        <end position="256"/>
    </location>
</feature>
<feature type="domain" description="DNA-directed DNA polymerase X" evidence="20">
    <location>
        <begin position="31"/>
        <end position="418"/>
    </location>
</feature>
<dbReference type="InParanoid" id="A0A409YBU6"/>
<dbReference type="InterPro" id="IPR022312">
    <property type="entry name" value="DNA_pol_X"/>
</dbReference>
<keyword evidence="17" id="KW-0539">Nucleus</keyword>
<feature type="domain" description="Helix-hairpin-helix DNA-binding motif class 1" evidence="19">
    <location>
        <begin position="122"/>
        <end position="141"/>
    </location>
</feature>
<reference evidence="21 22" key="1">
    <citation type="journal article" date="2018" name="Evol. Lett.">
        <title>Horizontal gene cluster transfer increased hallucinogenic mushroom diversity.</title>
        <authorList>
            <person name="Reynolds H.T."/>
            <person name="Vijayakumar V."/>
            <person name="Gluck-Thaler E."/>
            <person name="Korotkin H.B."/>
            <person name="Matheny P.B."/>
            <person name="Slot J.C."/>
        </authorList>
    </citation>
    <scope>NUCLEOTIDE SEQUENCE [LARGE SCALE GENOMIC DNA]</scope>
    <source>
        <strain evidence="21 22">2629</strain>
    </source>
</reference>
<dbReference type="GO" id="GO:0003887">
    <property type="term" value="F:DNA-directed DNA polymerase activity"/>
    <property type="evidence" value="ECO:0007669"/>
    <property type="project" value="UniProtKB-UniRule"/>
</dbReference>
<dbReference type="InterPro" id="IPR003583">
    <property type="entry name" value="Hlx-hairpin-Hlx_DNA-bd_motif"/>
</dbReference>
<comment type="catalytic activity">
    <reaction evidence="14">
        <text>a 5'-end 2'-deoxyribose-2'-deoxyribonucleotide-DNA = (2E,4S)-4-hydroxypenten-2-al-5-phosphate + a 5'-end 5'-phospho-2'-deoxyribonucleoside-DNA + H(+)</text>
        <dbReference type="Rhea" id="RHEA:76255"/>
        <dbReference type="Rhea" id="RHEA-COMP:13180"/>
        <dbReference type="Rhea" id="RHEA-COMP:18657"/>
        <dbReference type="ChEBI" id="CHEBI:15378"/>
        <dbReference type="ChEBI" id="CHEBI:136412"/>
        <dbReference type="ChEBI" id="CHEBI:195194"/>
        <dbReference type="ChEBI" id="CHEBI:195195"/>
    </reaction>
</comment>
<comment type="similarity">
    <text evidence="17">Belongs to the DNA polymerase type-X family.</text>
</comment>
<dbReference type="AlphaFoldDB" id="A0A409YBU6"/>
<dbReference type="InterPro" id="IPR027421">
    <property type="entry name" value="DNA_pol_lamdba_lyase_dom_sf"/>
</dbReference>
<dbReference type="GO" id="GO:0051575">
    <property type="term" value="F:5'-deoxyribose-5-phosphate lyase activity"/>
    <property type="evidence" value="ECO:0007669"/>
    <property type="project" value="RHEA"/>
</dbReference>
<keyword evidence="5 17" id="KW-0808">Transferase</keyword>
<evidence type="ECO:0000256" key="2">
    <source>
        <dbReference type="ARBA" id="ARBA00004496"/>
    </source>
</evidence>
<evidence type="ECO:0000256" key="18">
    <source>
        <dbReference type="SAM" id="MobiDB-lite"/>
    </source>
</evidence>